<organism evidence="2 3">
    <name type="scientific">Funneliformis geosporum</name>
    <dbReference type="NCBI Taxonomy" id="1117311"/>
    <lineage>
        <taxon>Eukaryota</taxon>
        <taxon>Fungi</taxon>
        <taxon>Fungi incertae sedis</taxon>
        <taxon>Mucoromycota</taxon>
        <taxon>Glomeromycotina</taxon>
        <taxon>Glomeromycetes</taxon>
        <taxon>Glomerales</taxon>
        <taxon>Glomeraceae</taxon>
        <taxon>Funneliformis</taxon>
    </lineage>
</organism>
<sequence>MKSFISLAFLACTLLLFLTTVSADNEPTFLHKRHVCLVMRNVLGKRTLDIDCPCVIAEAIFDDKIKGHIVFAQDECGDIKIAGLFTKGLDNKPCTFKIVDECGVVHDLTSTLKVIPTKDGGSKTFKMKYNFFNLNCDNEGIFIPRICDNPGEIGVFVVINDKYKTPIIEK</sequence>
<feature type="chain" id="PRO_5040908470" evidence="1">
    <location>
        <begin position="24"/>
        <end position="170"/>
    </location>
</feature>
<comment type="caution">
    <text evidence="2">The sequence shown here is derived from an EMBL/GenBank/DDBJ whole genome shotgun (WGS) entry which is preliminary data.</text>
</comment>
<dbReference type="Proteomes" id="UP001153678">
    <property type="component" value="Unassembled WGS sequence"/>
</dbReference>
<name>A0A9W4SKW2_9GLOM</name>
<proteinExistence type="predicted"/>
<dbReference type="OrthoDB" id="10300326at2759"/>
<dbReference type="AlphaFoldDB" id="A0A9W4SKW2"/>
<evidence type="ECO:0000313" key="2">
    <source>
        <dbReference type="EMBL" id="CAI2173704.1"/>
    </source>
</evidence>
<evidence type="ECO:0000313" key="3">
    <source>
        <dbReference type="Proteomes" id="UP001153678"/>
    </source>
</evidence>
<accession>A0A9W4SKW2</accession>
<reference evidence="2" key="1">
    <citation type="submission" date="2022-08" db="EMBL/GenBank/DDBJ databases">
        <authorList>
            <person name="Kallberg Y."/>
            <person name="Tangrot J."/>
            <person name="Rosling A."/>
        </authorList>
    </citation>
    <scope>NUCLEOTIDE SEQUENCE</scope>
    <source>
        <strain evidence="2">Wild A</strain>
    </source>
</reference>
<keyword evidence="1" id="KW-0732">Signal</keyword>
<evidence type="ECO:0000256" key="1">
    <source>
        <dbReference type="SAM" id="SignalP"/>
    </source>
</evidence>
<feature type="signal peptide" evidence="1">
    <location>
        <begin position="1"/>
        <end position="23"/>
    </location>
</feature>
<protein>
    <submittedName>
        <fullName evidence="2">19585_t:CDS:1</fullName>
    </submittedName>
</protein>
<keyword evidence="3" id="KW-1185">Reference proteome</keyword>
<dbReference type="EMBL" id="CAMKVN010001103">
    <property type="protein sequence ID" value="CAI2173704.1"/>
    <property type="molecule type" value="Genomic_DNA"/>
</dbReference>
<gene>
    <name evidence="2" type="ORF">FWILDA_LOCUS6220</name>
</gene>